<dbReference type="SUPFAM" id="SSF111342">
    <property type="entry name" value="CbiD-like"/>
    <property type="match status" value="1"/>
</dbReference>
<dbReference type="Proteomes" id="UP000095727">
    <property type="component" value="Unassembled WGS sequence"/>
</dbReference>
<evidence type="ECO:0000256" key="3">
    <source>
        <dbReference type="ARBA" id="ARBA00022679"/>
    </source>
</evidence>
<sequence>MEMDKMQVVWKNQKELRCGYTTGSCAAAAAKAAAAMLFSGEEIRQVSLMTPKGIELYLEVEKIQRENESVSCAIQKDSGDDPDVTNGIFVYAKVTKKREKGVTLDGGIGVGRFTRKVLEQEAGEAAINKVPRQMIREAVQSQIEKYDWDGGADVLVYVPQGVEIAKKTFNPRLGIEGGISVLGTSGIVEPMSEQALTQTIFLEMKMLRDEGHRYCYLTPGNYGNDFLRQTLGYNQELAVKCSNYIGDAIDDGVRLKMDGLLLVGHIGKLVKIAAGVMNTHSRQADARMEVLAVHAAMAGADRETVCALMKCFTTKEALDILEERGLLEETMRTVMEKIEYHLAKRAGEKMKVGALMFSDELGVLGKTSLVDKLREKIG</sequence>
<evidence type="ECO:0000313" key="7">
    <source>
        <dbReference type="Proteomes" id="UP000095727"/>
    </source>
</evidence>
<keyword evidence="3 5" id="KW-0808">Transferase</keyword>
<keyword evidence="4 5" id="KW-0949">S-adenosyl-L-methionine</keyword>
<accession>A0A173U6C7</accession>
<dbReference type="Gene3D" id="3.30.2110.10">
    <property type="entry name" value="CbiD-like"/>
    <property type="match status" value="1"/>
</dbReference>
<dbReference type="NCBIfam" id="TIGR00312">
    <property type="entry name" value="cbiD"/>
    <property type="match status" value="1"/>
</dbReference>
<evidence type="ECO:0000256" key="4">
    <source>
        <dbReference type="ARBA" id="ARBA00022691"/>
    </source>
</evidence>
<evidence type="ECO:0000256" key="2">
    <source>
        <dbReference type="ARBA" id="ARBA00022603"/>
    </source>
</evidence>
<dbReference type="PANTHER" id="PTHR35863:SF1">
    <property type="entry name" value="COBALT-PRECORRIN-5B C(1)-METHYLTRANSFERASE"/>
    <property type="match status" value="1"/>
</dbReference>
<evidence type="ECO:0000256" key="5">
    <source>
        <dbReference type="HAMAP-Rule" id="MF_00787"/>
    </source>
</evidence>
<dbReference type="HAMAP" id="MF_00787">
    <property type="entry name" value="CbiD"/>
    <property type="match status" value="1"/>
</dbReference>
<dbReference type="InterPro" id="IPR036074">
    <property type="entry name" value="CbiD_sf"/>
</dbReference>
<dbReference type="Pfam" id="PF01888">
    <property type="entry name" value="CbiD"/>
    <property type="match status" value="1"/>
</dbReference>
<comment type="similarity">
    <text evidence="5">Belongs to the CbiD family.</text>
</comment>
<protein>
    <recommendedName>
        <fullName evidence="5">Cobalt-precorrin-5B C(1)-methyltransferase</fullName>
        <ecNumber evidence="5">2.1.1.195</ecNumber>
    </recommendedName>
    <alternativeName>
        <fullName evidence="5">Cobalt-precorrin-6A synthase</fullName>
    </alternativeName>
</protein>
<dbReference type="PANTHER" id="PTHR35863">
    <property type="entry name" value="COBALT-PRECORRIN-5B C(1)-METHYLTRANSFERASE"/>
    <property type="match status" value="1"/>
</dbReference>
<reference evidence="6 7" key="1">
    <citation type="submission" date="2015-09" db="EMBL/GenBank/DDBJ databases">
        <authorList>
            <consortium name="Pathogen Informatics"/>
        </authorList>
    </citation>
    <scope>NUCLEOTIDE SEQUENCE [LARGE SCALE GENOMIC DNA]</scope>
    <source>
        <strain evidence="6 7">2789STDY5834962</strain>
    </source>
</reference>
<evidence type="ECO:0000256" key="1">
    <source>
        <dbReference type="ARBA" id="ARBA00022573"/>
    </source>
</evidence>
<proteinExistence type="inferred from homology"/>
<name>A0A173U6C7_9FIRM</name>
<comment type="function">
    <text evidence="5">Catalyzes the methylation of C-1 in cobalt-precorrin-5B to form cobalt-precorrin-6A.</text>
</comment>
<dbReference type="PIRSF" id="PIRSF026782">
    <property type="entry name" value="CbiD"/>
    <property type="match status" value="1"/>
</dbReference>
<dbReference type="RefSeq" id="WP_082421152.1">
    <property type="nucleotide sequence ID" value="NZ_CYXR01000023.1"/>
</dbReference>
<gene>
    <name evidence="5" type="primary">cbiD</name>
    <name evidence="6" type="ORF">ERS852574_02684</name>
</gene>
<comment type="pathway">
    <text evidence="5">Cofactor biosynthesis; adenosylcobalamin biosynthesis; cob(II)yrinate a,c-diamide from sirohydrochlorin (anaerobic route): step 6/10.</text>
</comment>
<dbReference type="UniPathway" id="UPA00148">
    <property type="reaction ID" value="UER00227"/>
</dbReference>
<dbReference type="EMBL" id="CYXR01000023">
    <property type="protein sequence ID" value="CUN09857.1"/>
    <property type="molecule type" value="Genomic_DNA"/>
</dbReference>
<dbReference type="AlphaFoldDB" id="A0A173U6C7"/>
<dbReference type="InterPro" id="IPR002748">
    <property type="entry name" value="CbiD"/>
</dbReference>
<comment type="catalytic activity">
    <reaction evidence="5">
        <text>Co-precorrin-5B + S-adenosyl-L-methionine = Co-precorrin-6A + S-adenosyl-L-homocysteine</text>
        <dbReference type="Rhea" id="RHEA:26285"/>
        <dbReference type="ChEBI" id="CHEBI:57856"/>
        <dbReference type="ChEBI" id="CHEBI:59789"/>
        <dbReference type="ChEBI" id="CHEBI:60063"/>
        <dbReference type="ChEBI" id="CHEBI:60064"/>
        <dbReference type="EC" id="2.1.1.195"/>
    </reaction>
</comment>
<dbReference type="GO" id="GO:0043780">
    <property type="term" value="F:cobalt-precorrin-5B C1-methyltransferase activity"/>
    <property type="evidence" value="ECO:0007669"/>
    <property type="project" value="RHEA"/>
</dbReference>
<dbReference type="GO" id="GO:0032259">
    <property type="term" value="P:methylation"/>
    <property type="evidence" value="ECO:0007669"/>
    <property type="project" value="UniProtKB-KW"/>
</dbReference>
<keyword evidence="1 5" id="KW-0169">Cobalamin biosynthesis</keyword>
<keyword evidence="2 5" id="KW-0489">Methyltransferase</keyword>
<dbReference type="EC" id="2.1.1.195" evidence="5"/>
<organism evidence="6 7">
    <name type="scientific">Coprococcus comes</name>
    <dbReference type="NCBI Taxonomy" id="410072"/>
    <lineage>
        <taxon>Bacteria</taxon>
        <taxon>Bacillati</taxon>
        <taxon>Bacillota</taxon>
        <taxon>Clostridia</taxon>
        <taxon>Lachnospirales</taxon>
        <taxon>Lachnospiraceae</taxon>
        <taxon>Coprococcus</taxon>
    </lineage>
</organism>
<dbReference type="GO" id="GO:0019251">
    <property type="term" value="P:anaerobic cobalamin biosynthetic process"/>
    <property type="evidence" value="ECO:0007669"/>
    <property type="project" value="UniProtKB-UniRule"/>
</dbReference>
<evidence type="ECO:0000313" key="6">
    <source>
        <dbReference type="EMBL" id="CUN09857.1"/>
    </source>
</evidence>